<organism evidence="1 2">
    <name type="scientific">Roseateles toxinivorans</name>
    <dbReference type="NCBI Taxonomy" id="270368"/>
    <lineage>
        <taxon>Bacteria</taxon>
        <taxon>Pseudomonadati</taxon>
        <taxon>Pseudomonadota</taxon>
        <taxon>Betaproteobacteria</taxon>
        <taxon>Burkholderiales</taxon>
        <taxon>Sphaerotilaceae</taxon>
        <taxon>Roseateles</taxon>
    </lineage>
</organism>
<dbReference type="Pfam" id="PF01527">
    <property type="entry name" value="HTH_Tnp_1"/>
    <property type="match status" value="1"/>
</dbReference>
<keyword evidence="2" id="KW-1185">Reference proteome</keyword>
<dbReference type="AlphaFoldDB" id="A0A4R6QFZ5"/>
<accession>A0A4R6QFZ5</accession>
<dbReference type="NCBIfam" id="NF047595">
    <property type="entry name" value="IS66_ISRel24_TnpA"/>
    <property type="match status" value="1"/>
</dbReference>
<sequence>MEHATRKKVRQHPAQLREQVLSECARPGASVAGVAQQHGLNANLVHAWRRQERDKRTPQDVSGSSAAAPEFIALPLMAAPAAPVQDIRIELRRGATTLNITWPGQAASECAAWLREWLR</sequence>
<dbReference type="EMBL" id="SNXS01000016">
    <property type="protein sequence ID" value="TDP60439.1"/>
    <property type="molecule type" value="Genomic_DNA"/>
</dbReference>
<name>A0A4R6QFZ5_9BURK</name>
<evidence type="ECO:0000313" key="2">
    <source>
        <dbReference type="Proteomes" id="UP000295361"/>
    </source>
</evidence>
<dbReference type="GO" id="GO:0004803">
    <property type="term" value="F:transposase activity"/>
    <property type="evidence" value="ECO:0007669"/>
    <property type="project" value="InterPro"/>
</dbReference>
<comment type="caution">
    <text evidence="1">The sequence shown here is derived from an EMBL/GenBank/DDBJ whole genome shotgun (WGS) entry which is preliminary data.</text>
</comment>
<reference evidence="1 2" key="1">
    <citation type="submission" date="2019-03" db="EMBL/GenBank/DDBJ databases">
        <title>Genomic Encyclopedia of Type Strains, Phase IV (KMG-IV): sequencing the most valuable type-strain genomes for metagenomic binning, comparative biology and taxonomic classification.</title>
        <authorList>
            <person name="Goeker M."/>
        </authorList>
    </citation>
    <scope>NUCLEOTIDE SEQUENCE [LARGE SCALE GENOMIC DNA]</scope>
    <source>
        <strain evidence="1 2">DSM 16998</strain>
    </source>
</reference>
<gene>
    <name evidence="1" type="ORF">DES47_11639</name>
</gene>
<dbReference type="InterPro" id="IPR010921">
    <property type="entry name" value="Trp_repressor/repl_initiator"/>
</dbReference>
<protein>
    <submittedName>
        <fullName evidence="1">Transposase</fullName>
    </submittedName>
</protein>
<dbReference type="GO" id="GO:0043565">
    <property type="term" value="F:sequence-specific DNA binding"/>
    <property type="evidence" value="ECO:0007669"/>
    <property type="project" value="InterPro"/>
</dbReference>
<dbReference type="FunCoup" id="A0A4R6QFZ5">
    <property type="interactions" value="85"/>
</dbReference>
<dbReference type="InParanoid" id="A0A4R6QFZ5"/>
<dbReference type="Proteomes" id="UP000295361">
    <property type="component" value="Unassembled WGS sequence"/>
</dbReference>
<proteinExistence type="predicted"/>
<dbReference type="SUPFAM" id="SSF48295">
    <property type="entry name" value="TrpR-like"/>
    <property type="match status" value="1"/>
</dbReference>
<dbReference type="InterPro" id="IPR002514">
    <property type="entry name" value="Transposase_8"/>
</dbReference>
<evidence type="ECO:0000313" key="1">
    <source>
        <dbReference type="EMBL" id="TDP60439.1"/>
    </source>
</evidence>
<dbReference type="GO" id="GO:0006313">
    <property type="term" value="P:DNA transposition"/>
    <property type="evidence" value="ECO:0007669"/>
    <property type="project" value="InterPro"/>
</dbReference>